<reference evidence="2" key="1">
    <citation type="journal article" date="2015" name="PLoS Genet.">
        <title>The dynamic genome and transcriptome of the human fungal pathogen Blastomyces and close relative Emmonsia.</title>
        <authorList>
            <person name="Munoz J.F."/>
            <person name="Gauthier G.M."/>
            <person name="Desjardins C.A."/>
            <person name="Gallo J.E."/>
            <person name="Holder J."/>
            <person name="Sullivan T.D."/>
            <person name="Marty A.J."/>
            <person name="Carmen J.C."/>
            <person name="Chen Z."/>
            <person name="Ding L."/>
            <person name="Gujja S."/>
            <person name="Magrini V."/>
            <person name="Misas E."/>
            <person name="Mitreva M."/>
            <person name="Priest M."/>
            <person name="Saif S."/>
            <person name="Whiston E.A."/>
            <person name="Young S."/>
            <person name="Zeng Q."/>
            <person name="Goldman W.E."/>
            <person name="Mardis E.R."/>
            <person name="Taylor J.W."/>
            <person name="McEwen J.G."/>
            <person name="Clay O.K."/>
            <person name="Klein B.S."/>
            <person name="Cuomo C.A."/>
        </authorList>
    </citation>
    <scope>NUCLEOTIDE SEQUENCE [LARGE SCALE GENOMIC DNA]</scope>
    <source>
        <strain evidence="2">UAMH 3008</strain>
    </source>
</reference>
<comment type="caution">
    <text evidence="1">The sequence shown here is derived from an EMBL/GenBank/DDBJ whole genome shotgun (WGS) entry which is preliminary data.</text>
</comment>
<protein>
    <submittedName>
        <fullName evidence="1">Uncharacterized protein</fullName>
    </submittedName>
</protein>
<proteinExistence type="predicted"/>
<accession>A0A0G2I7D0</accession>
<dbReference type="VEuPathDB" id="FungiDB:EMCG_07746"/>
<dbReference type="EMBL" id="LCZI01000462">
    <property type="protein sequence ID" value="KKZ66522.1"/>
    <property type="molecule type" value="Genomic_DNA"/>
</dbReference>
<dbReference type="Proteomes" id="UP000034164">
    <property type="component" value="Unassembled WGS sequence"/>
</dbReference>
<sequence>MQVYYVHDLTLSSMNPSVTPSIKQCLREMYKAHVFYFNDDIYITSEKKLNVPGVQNMSLTYSCADESFLYAAATGQKASSAVELAYMNIIQSRGLKKKFKDFCERRDKTAKEALEALSQAWSSLLEEFNQVHRRLLGKVELLDSTTLKEDLAYMVDAMIDALDKIWQLPELLFITDSDYLSDCFRRMSFISWSFCKAKETKSLCDLLSLADLLMEVKEEFRHDLVKIHTKLTILDT</sequence>
<dbReference type="AlphaFoldDB" id="A0A0G2I7D0"/>
<evidence type="ECO:0000313" key="2">
    <source>
        <dbReference type="Proteomes" id="UP000034164"/>
    </source>
</evidence>
<gene>
    <name evidence="1" type="ORF">EMCG_07746</name>
</gene>
<dbReference type="OrthoDB" id="4186590at2759"/>
<organism evidence="1 2">
    <name type="scientific">[Emmonsia] crescens</name>
    <dbReference type="NCBI Taxonomy" id="73230"/>
    <lineage>
        <taxon>Eukaryota</taxon>
        <taxon>Fungi</taxon>
        <taxon>Dikarya</taxon>
        <taxon>Ascomycota</taxon>
        <taxon>Pezizomycotina</taxon>
        <taxon>Eurotiomycetes</taxon>
        <taxon>Eurotiomycetidae</taxon>
        <taxon>Onygenales</taxon>
        <taxon>Ajellomycetaceae</taxon>
        <taxon>Emergomyces</taxon>
    </lineage>
</organism>
<evidence type="ECO:0000313" key="1">
    <source>
        <dbReference type="EMBL" id="KKZ66522.1"/>
    </source>
</evidence>
<name>A0A0G2I7D0_9EURO</name>